<dbReference type="AlphaFoldDB" id="A0A1G5S6D9"/>
<evidence type="ECO:0000313" key="10">
    <source>
        <dbReference type="EMBL" id="SCZ81924.1"/>
    </source>
</evidence>
<evidence type="ECO:0000256" key="7">
    <source>
        <dbReference type="PROSITE-ProRule" id="PRU00706"/>
    </source>
</evidence>
<dbReference type="Pfam" id="PF00334">
    <property type="entry name" value="NDK"/>
    <property type="match status" value="1"/>
</dbReference>
<evidence type="ECO:0000313" key="11">
    <source>
        <dbReference type="Proteomes" id="UP000199208"/>
    </source>
</evidence>
<comment type="similarity">
    <text evidence="2 7 8">Belongs to the NDK family.</text>
</comment>
<feature type="binding site" evidence="7">
    <location>
        <position position="86"/>
    </location>
    <ligand>
        <name>ATP</name>
        <dbReference type="ChEBI" id="CHEBI:30616"/>
    </ligand>
</feature>
<feature type="binding site" evidence="7">
    <location>
        <position position="10"/>
    </location>
    <ligand>
        <name>ATP</name>
        <dbReference type="ChEBI" id="CHEBI:30616"/>
    </ligand>
</feature>
<dbReference type="InterPro" id="IPR036850">
    <property type="entry name" value="NDK-like_dom_sf"/>
</dbReference>
<comment type="cofactor">
    <cofactor evidence="1">
        <name>Mg(2+)</name>
        <dbReference type="ChEBI" id="CHEBI:18420"/>
    </cofactor>
</comment>
<protein>
    <recommendedName>
        <fullName evidence="3">nucleoside-diphosphate kinase</fullName>
        <ecNumber evidence="3">2.7.4.6</ecNumber>
    </recommendedName>
</protein>
<dbReference type="SMART" id="SM00562">
    <property type="entry name" value="NDK"/>
    <property type="match status" value="1"/>
</dbReference>
<evidence type="ECO:0000259" key="9">
    <source>
        <dbReference type="SMART" id="SM00562"/>
    </source>
</evidence>
<dbReference type="STRING" id="1120920.SAMN03080599_03170"/>
<dbReference type="SUPFAM" id="SSF54919">
    <property type="entry name" value="Nucleoside diphosphate kinase, NDK"/>
    <property type="match status" value="1"/>
</dbReference>
<dbReference type="EMBL" id="FMWL01000026">
    <property type="protein sequence ID" value="SCZ81924.1"/>
    <property type="molecule type" value="Genomic_DNA"/>
</dbReference>
<dbReference type="GO" id="GO:0006183">
    <property type="term" value="P:GTP biosynthetic process"/>
    <property type="evidence" value="ECO:0007669"/>
    <property type="project" value="InterPro"/>
</dbReference>
<keyword evidence="6" id="KW-0546">Nucleotide metabolism</keyword>
<dbReference type="GO" id="GO:0006228">
    <property type="term" value="P:UTP biosynthetic process"/>
    <property type="evidence" value="ECO:0007669"/>
    <property type="project" value="InterPro"/>
</dbReference>
<feature type="active site" description="Pros-phosphohistidine intermediate" evidence="7">
    <location>
        <position position="116"/>
    </location>
</feature>
<proteinExistence type="inferred from homology"/>
<dbReference type="PROSITE" id="PS51374">
    <property type="entry name" value="NDPK_LIKE"/>
    <property type="match status" value="1"/>
</dbReference>
<feature type="domain" description="Nucleoside diphosphate kinase-like" evidence="9">
    <location>
        <begin position="2"/>
        <end position="140"/>
    </location>
</feature>
<feature type="binding site" evidence="7">
    <location>
        <position position="92"/>
    </location>
    <ligand>
        <name>ATP</name>
        <dbReference type="ChEBI" id="CHEBI:30616"/>
    </ligand>
</feature>
<dbReference type="InterPro" id="IPR034907">
    <property type="entry name" value="NDK-like_dom"/>
</dbReference>
<evidence type="ECO:0000256" key="6">
    <source>
        <dbReference type="ARBA" id="ARBA00023080"/>
    </source>
</evidence>
<name>A0A1G5S6D9_9FIRM</name>
<dbReference type="Gene3D" id="3.30.70.141">
    <property type="entry name" value="Nucleoside diphosphate kinase-like domain"/>
    <property type="match status" value="1"/>
</dbReference>
<evidence type="ECO:0000256" key="8">
    <source>
        <dbReference type="RuleBase" id="RU004011"/>
    </source>
</evidence>
<accession>A0A1G5S6D9</accession>
<evidence type="ECO:0000256" key="1">
    <source>
        <dbReference type="ARBA" id="ARBA00001946"/>
    </source>
</evidence>
<feature type="binding site" evidence="7">
    <location>
        <position position="58"/>
    </location>
    <ligand>
        <name>ATP</name>
        <dbReference type="ChEBI" id="CHEBI:30616"/>
    </ligand>
</feature>
<dbReference type="InterPro" id="IPR001564">
    <property type="entry name" value="Nucleoside_diP_kinase"/>
</dbReference>
<feature type="binding site" evidence="7">
    <location>
        <position position="113"/>
    </location>
    <ligand>
        <name>ATP</name>
        <dbReference type="ChEBI" id="CHEBI:30616"/>
    </ligand>
</feature>
<keyword evidence="4" id="KW-0808">Transferase</keyword>
<dbReference type="GO" id="GO:0004550">
    <property type="term" value="F:nucleoside diphosphate kinase activity"/>
    <property type="evidence" value="ECO:0007669"/>
    <property type="project" value="UniProtKB-EC"/>
</dbReference>
<keyword evidence="5 10" id="KW-0418">Kinase</keyword>
<dbReference type="PANTHER" id="PTHR11349">
    <property type="entry name" value="NUCLEOSIDE DIPHOSPHATE KINASE"/>
    <property type="match status" value="1"/>
</dbReference>
<evidence type="ECO:0000256" key="5">
    <source>
        <dbReference type="ARBA" id="ARBA00022777"/>
    </source>
</evidence>
<dbReference type="OrthoDB" id="9801161at2"/>
<evidence type="ECO:0000256" key="4">
    <source>
        <dbReference type="ARBA" id="ARBA00022679"/>
    </source>
</evidence>
<gene>
    <name evidence="10" type="ORF">SAMN03080599_03170</name>
</gene>
<feature type="binding site" evidence="7">
    <location>
        <position position="103"/>
    </location>
    <ligand>
        <name>ATP</name>
        <dbReference type="ChEBI" id="CHEBI:30616"/>
    </ligand>
</feature>
<organism evidence="10 11">
    <name type="scientific">Acidaminobacter hydrogenoformans DSM 2784</name>
    <dbReference type="NCBI Taxonomy" id="1120920"/>
    <lineage>
        <taxon>Bacteria</taxon>
        <taxon>Bacillati</taxon>
        <taxon>Bacillota</taxon>
        <taxon>Clostridia</taxon>
        <taxon>Peptostreptococcales</taxon>
        <taxon>Acidaminobacteraceae</taxon>
        <taxon>Acidaminobacter</taxon>
    </lineage>
</organism>
<dbReference type="CDD" id="cd04413">
    <property type="entry name" value="NDPk_I"/>
    <property type="match status" value="1"/>
</dbReference>
<evidence type="ECO:0000256" key="3">
    <source>
        <dbReference type="ARBA" id="ARBA00012966"/>
    </source>
</evidence>
<keyword evidence="11" id="KW-1185">Reference proteome</keyword>
<dbReference type="RefSeq" id="WP_092593216.1">
    <property type="nucleotide sequence ID" value="NZ_FMWL01000026.1"/>
</dbReference>
<reference evidence="10 11" key="1">
    <citation type="submission" date="2016-10" db="EMBL/GenBank/DDBJ databases">
        <authorList>
            <person name="de Groot N.N."/>
        </authorList>
    </citation>
    <scope>NUCLEOTIDE SEQUENCE [LARGE SCALE GENOMIC DNA]</scope>
    <source>
        <strain evidence="10 11">DSM 2784</strain>
    </source>
</reference>
<evidence type="ECO:0000256" key="2">
    <source>
        <dbReference type="ARBA" id="ARBA00008142"/>
    </source>
</evidence>
<sequence>MRESTLVIIKPDAVKKQRIGAILSLYEAHGLVLEEAYICVPERALIEKHYEAHKDKDFYPSLVRFMTSDRVFVMKLSGENAVEVVREINGATDPAKARVCTIRYLYGDSVQFNAVHGSSSPEEAEAELALWFGKDQDEEE</sequence>
<dbReference type="PRINTS" id="PR01243">
    <property type="entry name" value="NUCDPKINASE"/>
</dbReference>
<dbReference type="GO" id="GO:0006241">
    <property type="term" value="P:CTP biosynthetic process"/>
    <property type="evidence" value="ECO:0007669"/>
    <property type="project" value="InterPro"/>
</dbReference>
<dbReference type="Proteomes" id="UP000199208">
    <property type="component" value="Unassembled WGS sequence"/>
</dbReference>
<dbReference type="EC" id="2.7.4.6" evidence="3"/>